<sequence>MIHLQLDKQCAFTLIPKSLPHLHLFSSLKDFATLVRMIFMILGEVRVVERLFSLWMLPLLKHQNCRQFLLLHLLLTTRQFQSVAQFICIDAGASRCNRLGRCWSQSRCLVE</sequence>
<organism evidence="1">
    <name type="scientific">Solanum chacoense</name>
    <name type="common">Chaco potato</name>
    <dbReference type="NCBI Taxonomy" id="4108"/>
    <lineage>
        <taxon>Eukaryota</taxon>
        <taxon>Viridiplantae</taxon>
        <taxon>Streptophyta</taxon>
        <taxon>Embryophyta</taxon>
        <taxon>Tracheophyta</taxon>
        <taxon>Spermatophyta</taxon>
        <taxon>Magnoliopsida</taxon>
        <taxon>eudicotyledons</taxon>
        <taxon>Gunneridae</taxon>
        <taxon>Pentapetalae</taxon>
        <taxon>asterids</taxon>
        <taxon>lamiids</taxon>
        <taxon>Solanales</taxon>
        <taxon>Solanaceae</taxon>
        <taxon>Solanoideae</taxon>
        <taxon>Solaneae</taxon>
        <taxon>Solanum</taxon>
    </lineage>
</organism>
<evidence type="ECO:0000313" key="1">
    <source>
        <dbReference type="EMBL" id="JAP16085.1"/>
    </source>
</evidence>
<accession>A0A0V0H6U6</accession>
<dbReference type="EMBL" id="GEDG01024290">
    <property type="protein sequence ID" value="JAP16085.1"/>
    <property type="molecule type" value="Transcribed_RNA"/>
</dbReference>
<reference evidence="1" key="1">
    <citation type="submission" date="2015-12" db="EMBL/GenBank/DDBJ databases">
        <title>Gene expression during late stages of embryo sac development: a critical building block for successful pollen-pistil interactions.</title>
        <authorList>
            <person name="Liu Y."/>
            <person name="Joly V."/>
            <person name="Sabar M."/>
            <person name="Matton D.P."/>
        </authorList>
    </citation>
    <scope>NUCLEOTIDE SEQUENCE</scope>
</reference>
<proteinExistence type="predicted"/>
<protein>
    <submittedName>
        <fullName evidence="1">Putative ovule protein</fullName>
    </submittedName>
</protein>
<dbReference type="AlphaFoldDB" id="A0A0V0H6U6"/>
<name>A0A0V0H6U6_SOLCH</name>